<feature type="non-terminal residue" evidence="1">
    <location>
        <position position="1"/>
    </location>
</feature>
<dbReference type="AlphaFoldDB" id="A0AA38CL53"/>
<sequence length="52" mass="5913">ILEHQKRAFEYLGLKEEESTPGINVNIVENPPPTIVDLETPPALEELRETLE</sequence>
<keyword evidence="2" id="KW-1185">Reference proteome</keyword>
<dbReference type="Proteomes" id="UP000824469">
    <property type="component" value="Unassembled WGS sequence"/>
</dbReference>
<comment type="caution">
    <text evidence="1">The sequence shown here is derived from an EMBL/GenBank/DDBJ whole genome shotgun (WGS) entry which is preliminary data.</text>
</comment>
<accession>A0AA38CL53</accession>
<protein>
    <submittedName>
        <fullName evidence="1">Uncharacterized protein</fullName>
    </submittedName>
</protein>
<name>A0AA38CL53_TAXCH</name>
<gene>
    <name evidence="1" type="ORF">KI387_012511</name>
</gene>
<proteinExistence type="predicted"/>
<feature type="non-terminal residue" evidence="1">
    <location>
        <position position="52"/>
    </location>
</feature>
<dbReference type="EMBL" id="JAHRHJ020000009">
    <property type="protein sequence ID" value="KAH9300928.1"/>
    <property type="molecule type" value="Genomic_DNA"/>
</dbReference>
<evidence type="ECO:0000313" key="2">
    <source>
        <dbReference type="Proteomes" id="UP000824469"/>
    </source>
</evidence>
<evidence type="ECO:0000313" key="1">
    <source>
        <dbReference type="EMBL" id="KAH9300928.1"/>
    </source>
</evidence>
<reference evidence="1 2" key="1">
    <citation type="journal article" date="2021" name="Nat. Plants">
        <title>The Taxus genome provides insights into paclitaxel biosynthesis.</title>
        <authorList>
            <person name="Xiong X."/>
            <person name="Gou J."/>
            <person name="Liao Q."/>
            <person name="Li Y."/>
            <person name="Zhou Q."/>
            <person name="Bi G."/>
            <person name="Li C."/>
            <person name="Du R."/>
            <person name="Wang X."/>
            <person name="Sun T."/>
            <person name="Guo L."/>
            <person name="Liang H."/>
            <person name="Lu P."/>
            <person name="Wu Y."/>
            <person name="Zhang Z."/>
            <person name="Ro D.K."/>
            <person name="Shang Y."/>
            <person name="Huang S."/>
            <person name="Yan J."/>
        </authorList>
    </citation>
    <scope>NUCLEOTIDE SEQUENCE [LARGE SCALE GENOMIC DNA]</scope>
    <source>
        <strain evidence="1">Ta-2019</strain>
    </source>
</reference>
<organism evidence="1 2">
    <name type="scientific">Taxus chinensis</name>
    <name type="common">Chinese yew</name>
    <name type="synonym">Taxus wallichiana var. chinensis</name>
    <dbReference type="NCBI Taxonomy" id="29808"/>
    <lineage>
        <taxon>Eukaryota</taxon>
        <taxon>Viridiplantae</taxon>
        <taxon>Streptophyta</taxon>
        <taxon>Embryophyta</taxon>
        <taxon>Tracheophyta</taxon>
        <taxon>Spermatophyta</taxon>
        <taxon>Pinopsida</taxon>
        <taxon>Pinidae</taxon>
        <taxon>Conifers II</taxon>
        <taxon>Cupressales</taxon>
        <taxon>Taxaceae</taxon>
        <taxon>Taxus</taxon>
    </lineage>
</organism>